<protein>
    <submittedName>
        <fullName evidence="1">Uncharacterized protein</fullName>
    </submittedName>
</protein>
<evidence type="ECO:0000313" key="1">
    <source>
        <dbReference type="EMBL" id="GAU38277.1"/>
    </source>
</evidence>
<name>A0A2Z6P797_TRISU</name>
<dbReference type="AlphaFoldDB" id="A0A2Z6P797"/>
<dbReference type="EMBL" id="DF973708">
    <property type="protein sequence ID" value="GAU38277.1"/>
    <property type="molecule type" value="Genomic_DNA"/>
</dbReference>
<organism evidence="1 2">
    <name type="scientific">Trifolium subterraneum</name>
    <name type="common">Subterranean clover</name>
    <dbReference type="NCBI Taxonomy" id="3900"/>
    <lineage>
        <taxon>Eukaryota</taxon>
        <taxon>Viridiplantae</taxon>
        <taxon>Streptophyta</taxon>
        <taxon>Embryophyta</taxon>
        <taxon>Tracheophyta</taxon>
        <taxon>Spermatophyta</taxon>
        <taxon>Magnoliopsida</taxon>
        <taxon>eudicotyledons</taxon>
        <taxon>Gunneridae</taxon>
        <taxon>Pentapetalae</taxon>
        <taxon>rosids</taxon>
        <taxon>fabids</taxon>
        <taxon>Fabales</taxon>
        <taxon>Fabaceae</taxon>
        <taxon>Papilionoideae</taxon>
        <taxon>50 kb inversion clade</taxon>
        <taxon>NPAAA clade</taxon>
        <taxon>Hologalegina</taxon>
        <taxon>IRL clade</taxon>
        <taxon>Trifolieae</taxon>
        <taxon>Trifolium</taxon>
    </lineage>
</organism>
<accession>A0A2Z6P797</accession>
<gene>
    <name evidence="1" type="ORF">TSUD_119580</name>
</gene>
<sequence length="70" mass="7603">MGGSFQQSMCRCQKTEVTTDHGTKLVTPTKLEARWCGGSSISHHTIKFGFYIGIKGGFRLLAVGVAERKG</sequence>
<reference evidence="2" key="1">
    <citation type="journal article" date="2017" name="Front. Plant Sci.">
        <title>Climate Clever Clovers: New Paradigm to Reduce the Environmental Footprint of Ruminants by Breeding Low Methanogenic Forages Utilizing Haplotype Variation.</title>
        <authorList>
            <person name="Kaur P."/>
            <person name="Appels R."/>
            <person name="Bayer P.E."/>
            <person name="Keeble-Gagnere G."/>
            <person name="Wang J."/>
            <person name="Hirakawa H."/>
            <person name="Shirasawa K."/>
            <person name="Vercoe P."/>
            <person name="Stefanova K."/>
            <person name="Durmic Z."/>
            <person name="Nichols P."/>
            <person name="Revell C."/>
            <person name="Isobe S.N."/>
            <person name="Edwards D."/>
            <person name="Erskine W."/>
        </authorList>
    </citation>
    <scope>NUCLEOTIDE SEQUENCE [LARGE SCALE GENOMIC DNA]</scope>
    <source>
        <strain evidence="2">cv. Daliak</strain>
    </source>
</reference>
<dbReference type="Proteomes" id="UP000242715">
    <property type="component" value="Unassembled WGS sequence"/>
</dbReference>
<evidence type="ECO:0000313" key="2">
    <source>
        <dbReference type="Proteomes" id="UP000242715"/>
    </source>
</evidence>
<keyword evidence="2" id="KW-1185">Reference proteome</keyword>
<proteinExistence type="predicted"/>